<evidence type="ECO:0000256" key="5">
    <source>
        <dbReference type="PROSITE-ProRule" id="PRU00047"/>
    </source>
</evidence>
<dbReference type="GO" id="GO:0015074">
    <property type="term" value="P:DNA integration"/>
    <property type="evidence" value="ECO:0007669"/>
    <property type="project" value="InterPro"/>
</dbReference>
<dbReference type="InterPro" id="IPR036397">
    <property type="entry name" value="RNaseH_sf"/>
</dbReference>
<dbReference type="InterPro" id="IPR012337">
    <property type="entry name" value="RNaseH-like_sf"/>
</dbReference>
<keyword evidence="3" id="KW-0064">Aspartyl protease</keyword>
<dbReference type="SUPFAM" id="SSF56672">
    <property type="entry name" value="DNA/RNA polymerases"/>
    <property type="match status" value="1"/>
</dbReference>
<comment type="caution">
    <text evidence="9">The sequence shown here is derived from an EMBL/GenBank/DDBJ whole genome shotgun (WGS) entry which is preliminary data.</text>
</comment>
<dbReference type="GO" id="GO:0003676">
    <property type="term" value="F:nucleic acid binding"/>
    <property type="evidence" value="ECO:0007669"/>
    <property type="project" value="InterPro"/>
</dbReference>
<evidence type="ECO:0000259" key="8">
    <source>
        <dbReference type="PROSITE" id="PS50994"/>
    </source>
</evidence>
<dbReference type="PANTHER" id="PTHR42648:SF27">
    <property type="entry name" value="RNA-DIRECTED DNA POLYMERASE"/>
    <property type="match status" value="1"/>
</dbReference>
<reference evidence="9" key="2">
    <citation type="submission" date="2023-06" db="EMBL/GenBank/DDBJ databases">
        <authorList>
            <person name="Swenson N.G."/>
            <person name="Wegrzyn J.L."/>
            <person name="Mcevoy S.L."/>
        </authorList>
    </citation>
    <scope>NUCLEOTIDE SEQUENCE</scope>
    <source>
        <strain evidence="9">NS2018</strain>
        <tissue evidence="9">Leaf</tissue>
    </source>
</reference>
<evidence type="ECO:0000313" key="10">
    <source>
        <dbReference type="Proteomes" id="UP001168877"/>
    </source>
</evidence>
<dbReference type="Pfam" id="PF22936">
    <property type="entry name" value="Pol_BBD"/>
    <property type="match status" value="1"/>
</dbReference>
<keyword evidence="10" id="KW-1185">Reference proteome</keyword>
<dbReference type="PROSITE" id="PS50158">
    <property type="entry name" value="ZF_CCHC"/>
    <property type="match status" value="1"/>
</dbReference>
<dbReference type="SUPFAM" id="SSF57756">
    <property type="entry name" value="Retrovirus zinc finger-like domains"/>
    <property type="match status" value="1"/>
</dbReference>
<dbReference type="InterPro" id="IPR036875">
    <property type="entry name" value="Znf_CCHC_sf"/>
</dbReference>
<dbReference type="InterPro" id="IPR013103">
    <property type="entry name" value="RVT_2"/>
</dbReference>
<evidence type="ECO:0000256" key="1">
    <source>
        <dbReference type="ARBA" id="ARBA00022670"/>
    </source>
</evidence>
<feature type="compositionally biased region" description="Polar residues" evidence="6">
    <location>
        <begin position="736"/>
        <end position="749"/>
    </location>
</feature>
<evidence type="ECO:0000259" key="7">
    <source>
        <dbReference type="PROSITE" id="PS50158"/>
    </source>
</evidence>
<keyword evidence="1" id="KW-0645">Protease</keyword>
<name>A0AA39RJG9_ACESA</name>
<sequence length="1303" mass="148207">MTPSLMNILKDNTLTGDNYVTWKRKIGLLLQSEKHKFVLTTPKPPAPNNESSIMCRDEYEQWKTSDDMAKCYIMATISDVLQQQHEGMESAADIMMSLEEMFAMKSRTTKREAVTAFMNLRMKPGQAVKDHMMKVIAHLNIAELHGAEIDGETKIDMVVNSLSDSFDQFKLDYTLNKKEYTLQGLMQDVQSAEKILVKGKGQEIHMVGKVATVKAHQKVKKQQKKKQLGPIKKETKKVTKIKGKCFLCGEKGHWKRNCPKSQNKKEEGNLNYLETCFLADSTDSWIIDSGATNHVCYSLQGFQERRKLSKNEINLRLGNGTLVSASAVGDIRVYLDSRRHLDLIDVYYVPQFKRNLISVSCLNKFGYSVTFNKVFIISKNDKIICQGTLENGLYFLHRNISHSLDTELTEPNHKRVKLSKDETYLWHLRLGHINLNRIKRLVCDGPLSDLKVDDLPTCESCLEGNMTKRTFCAKGARATECLGLIHTDVCGPMSIQARGGYEYFITFTDDYSRFGYVYLMRHKSDAFDMFKAFKAEVENQLEKHIKILRSDRGGEYLSGEFQQYLIDNGIVSQFSAPGTPQQNGVAERRNRTLLDMVRSMLSYSTLPISFWGYALQTAMYILNDVPSKSVPKTPHELWTGRKPSLQHLRIFGCPAHVLKGKTEKMESRSETCIFVGYPKETKGYYFYSPSDLKVFVSTNAKFLENDYMNDFVPRSRIVLNEMSGDTIPREVAQPNPIVSSDPTQDQQPTIPRRSGRVITQPERYIGLGESVENLPDDDDPYTYKEAMEDVDSRHWQKAMQSEIESMFDNKVWSLVDLPKGIKPIGCKWVYKRKRGMDGKVETFKARLVAKGYTQKEGIYYEETFSPVAMLKSIRILLSIAASLDLEIWQMDVKTAFLNGSLDESIYMMQPEGFIEKGQVDKVCKLQKSIYGLKQASRSWNIRFDQAVKGFGFIQNPDEPCVYKRIKGDKLVFLILYVDDILLIGNDVGVLTSVKEWLAKQFDMKDLGEASFILGIQVIRDRKNRTIALSQASYIDKILSRFSMQDSKKGMLPFRHGIKLSKEQVPKNEHEEQFMSRVPYASAVGSLMYAMLCTRPDICFAVGIVSRFQSKPGPDHWTAVKHIFKYLKRTRDNMLVYSGGDLVPVGYTDSDFQSDSDSRKSTSGAVFTIGGGAVIWRSIKQSCIADSTMEAEYVAACEAAKEAVWLRQFLIDLEVVTSANKQITIYCDNSGAVANSKEPRSHKRGKHIERKYHLLREIVQRGDVTIIKIASAENLADPFTKALPQKSFDGHLENMGLRDMTHLL</sequence>
<keyword evidence="2" id="KW-0479">Metal-binding</keyword>
<keyword evidence="4" id="KW-0378">Hydrolase</keyword>
<keyword evidence="5" id="KW-0862">Zinc</keyword>
<dbReference type="PROSITE" id="PS50994">
    <property type="entry name" value="INTEGRASE"/>
    <property type="match status" value="1"/>
</dbReference>
<dbReference type="Proteomes" id="UP001168877">
    <property type="component" value="Unassembled WGS sequence"/>
</dbReference>
<feature type="domain" description="Integrase catalytic" evidence="8">
    <location>
        <begin position="476"/>
        <end position="642"/>
    </location>
</feature>
<dbReference type="Pfam" id="PF14223">
    <property type="entry name" value="Retrotran_gag_2"/>
    <property type="match status" value="1"/>
</dbReference>
<dbReference type="InterPro" id="IPR043502">
    <property type="entry name" value="DNA/RNA_pol_sf"/>
</dbReference>
<dbReference type="InterPro" id="IPR001584">
    <property type="entry name" value="Integrase_cat-core"/>
</dbReference>
<organism evidence="9 10">
    <name type="scientific">Acer saccharum</name>
    <name type="common">Sugar maple</name>
    <dbReference type="NCBI Taxonomy" id="4024"/>
    <lineage>
        <taxon>Eukaryota</taxon>
        <taxon>Viridiplantae</taxon>
        <taxon>Streptophyta</taxon>
        <taxon>Embryophyta</taxon>
        <taxon>Tracheophyta</taxon>
        <taxon>Spermatophyta</taxon>
        <taxon>Magnoliopsida</taxon>
        <taxon>eudicotyledons</taxon>
        <taxon>Gunneridae</taxon>
        <taxon>Pentapetalae</taxon>
        <taxon>rosids</taxon>
        <taxon>malvids</taxon>
        <taxon>Sapindales</taxon>
        <taxon>Sapindaceae</taxon>
        <taxon>Hippocastanoideae</taxon>
        <taxon>Acereae</taxon>
        <taxon>Acer</taxon>
    </lineage>
</organism>
<feature type="region of interest" description="Disordered" evidence="6">
    <location>
        <begin position="731"/>
        <end position="752"/>
    </location>
</feature>
<feature type="domain" description="CCHC-type" evidence="7">
    <location>
        <begin position="244"/>
        <end position="260"/>
    </location>
</feature>
<evidence type="ECO:0000256" key="6">
    <source>
        <dbReference type="SAM" id="MobiDB-lite"/>
    </source>
</evidence>
<dbReference type="Pfam" id="PF13976">
    <property type="entry name" value="gag_pre-integrs"/>
    <property type="match status" value="1"/>
</dbReference>
<dbReference type="Pfam" id="PF07727">
    <property type="entry name" value="RVT_2"/>
    <property type="match status" value="1"/>
</dbReference>
<gene>
    <name evidence="9" type="ORF">LWI29_011880</name>
</gene>
<dbReference type="GO" id="GO:0008270">
    <property type="term" value="F:zinc ion binding"/>
    <property type="evidence" value="ECO:0007669"/>
    <property type="project" value="UniProtKB-KW"/>
</dbReference>
<dbReference type="Gene3D" id="4.10.60.10">
    <property type="entry name" value="Zinc finger, CCHC-type"/>
    <property type="match status" value="1"/>
</dbReference>
<dbReference type="PANTHER" id="PTHR42648">
    <property type="entry name" value="TRANSPOSASE, PUTATIVE-RELATED"/>
    <property type="match status" value="1"/>
</dbReference>
<keyword evidence="5" id="KW-0863">Zinc-finger</keyword>
<dbReference type="GO" id="GO:0006508">
    <property type="term" value="P:proteolysis"/>
    <property type="evidence" value="ECO:0007669"/>
    <property type="project" value="UniProtKB-KW"/>
</dbReference>
<evidence type="ECO:0000256" key="4">
    <source>
        <dbReference type="ARBA" id="ARBA00022801"/>
    </source>
</evidence>
<dbReference type="Pfam" id="PF00098">
    <property type="entry name" value="zf-CCHC"/>
    <property type="match status" value="1"/>
</dbReference>
<dbReference type="EMBL" id="JAUESC010000387">
    <property type="protein sequence ID" value="KAK0573677.1"/>
    <property type="molecule type" value="Genomic_DNA"/>
</dbReference>
<dbReference type="Gene3D" id="3.30.420.10">
    <property type="entry name" value="Ribonuclease H-like superfamily/Ribonuclease H"/>
    <property type="match status" value="1"/>
</dbReference>
<dbReference type="SMART" id="SM00343">
    <property type="entry name" value="ZnF_C2HC"/>
    <property type="match status" value="1"/>
</dbReference>
<proteinExistence type="predicted"/>
<dbReference type="InterPro" id="IPR039537">
    <property type="entry name" value="Retrotran_Ty1/copia-like"/>
</dbReference>
<dbReference type="InterPro" id="IPR054722">
    <property type="entry name" value="PolX-like_BBD"/>
</dbReference>
<protein>
    <recommendedName>
        <fullName evidence="11">Polyprotein</fullName>
    </recommendedName>
</protein>
<evidence type="ECO:0000256" key="3">
    <source>
        <dbReference type="ARBA" id="ARBA00022750"/>
    </source>
</evidence>
<dbReference type="CDD" id="cd09272">
    <property type="entry name" value="RNase_HI_RT_Ty1"/>
    <property type="match status" value="1"/>
</dbReference>
<dbReference type="InterPro" id="IPR001878">
    <property type="entry name" value="Znf_CCHC"/>
</dbReference>
<accession>A0AA39RJG9</accession>
<dbReference type="Pfam" id="PF25597">
    <property type="entry name" value="SH3_retrovirus"/>
    <property type="match status" value="1"/>
</dbReference>
<evidence type="ECO:0008006" key="11">
    <source>
        <dbReference type="Google" id="ProtNLM"/>
    </source>
</evidence>
<reference evidence="9" key="1">
    <citation type="journal article" date="2022" name="Plant J.">
        <title>Strategies of tolerance reflected in two North American maple genomes.</title>
        <authorList>
            <person name="McEvoy S.L."/>
            <person name="Sezen U.U."/>
            <person name="Trouern-Trend A."/>
            <person name="McMahon S.M."/>
            <person name="Schaberg P.G."/>
            <person name="Yang J."/>
            <person name="Wegrzyn J.L."/>
            <person name="Swenson N.G."/>
        </authorList>
    </citation>
    <scope>NUCLEOTIDE SEQUENCE</scope>
    <source>
        <strain evidence="9">NS2018</strain>
    </source>
</reference>
<dbReference type="Pfam" id="PF00665">
    <property type="entry name" value="rve"/>
    <property type="match status" value="1"/>
</dbReference>
<dbReference type="GO" id="GO:0004190">
    <property type="term" value="F:aspartic-type endopeptidase activity"/>
    <property type="evidence" value="ECO:0007669"/>
    <property type="project" value="UniProtKB-KW"/>
</dbReference>
<dbReference type="InterPro" id="IPR025724">
    <property type="entry name" value="GAG-pre-integrase_dom"/>
</dbReference>
<dbReference type="SUPFAM" id="SSF53098">
    <property type="entry name" value="Ribonuclease H-like"/>
    <property type="match status" value="1"/>
</dbReference>
<dbReference type="InterPro" id="IPR057670">
    <property type="entry name" value="SH3_retrovirus"/>
</dbReference>
<evidence type="ECO:0000256" key="2">
    <source>
        <dbReference type="ARBA" id="ARBA00022723"/>
    </source>
</evidence>
<evidence type="ECO:0000313" key="9">
    <source>
        <dbReference type="EMBL" id="KAK0573677.1"/>
    </source>
</evidence>